<evidence type="ECO:0000313" key="1">
    <source>
        <dbReference type="EMBL" id="QDT29469.1"/>
    </source>
</evidence>
<dbReference type="AlphaFoldDB" id="A0A517QCY4"/>
<organism evidence="1 2">
    <name type="scientific">Gimesia panareensis</name>
    <dbReference type="NCBI Taxonomy" id="2527978"/>
    <lineage>
        <taxon>Bacteria</taxon>
        <taxon>Pseudomonadati</taxon>
        <taxon>Planctomycetota</taxon>
        <taxon>Planctomycetia</taxon>
        <taxon>Planctomycetales</taxon>
        <taxon>Planctomycetaceae</taxon>
        <taxon>Gimesia</taxon>
    </lineage>
</organism>
<reference evidence="1 2" key="1">
    <citation type="submission" date="2019-03" db="EMBL/GenBank/DDBJ databases">
        <title>Deep-cultivation of Planctomycetes and their phenomic and genomic characterization uncovers novel biology.</title>
        <authorList>
            <person name="Wiegand S."/>
            <person name="Jogler M."/>
            <person name="Boedeker C."/>
            <person name="Pinto D."/>
            <person name="Vollmers J."/>
            <person name="Rivas-Marin E."/>
            <person name="Kohn T."/>
            <person name="Peeters S.H."/>
            <person name="Heuer A."/>
            <person name="Rast P."/>
            <person name="Oberbeckmann S."/>
            <person name="Bunk B."/>
            <person name="Jeske O."/>
            <person name="Meyerdierks A."/>
            <person name="Storesund J.E."/>
            <person name="Kallscheuer N."/>
            <person name="Luecker S."/>
            <person name="Lage O.M."/>
            <person name="Pohl T."/>
            <person name="Merkel B.J."/>
            <person name="Hornburger P."/>
            <person name="Mueller R.-W."/>
            <person name="Bruemmer F."/>
            <person name="Labrenz M."/>
            <person name="Spormann A.M."/>
            <person name="Op den Camp H."/>
            <person name="Overmann J."/>
            <person name="Amann R."/>
            <person name="Jetten M.S.M."/>
            <person name="Mascher T."/>
            <person name="Medema M.H."/>
            <person name="Devos D.P."/>
            <person name="Kaster A.-K."/>
            <person name="Ovreas L."/>
            <person name="Rohde M."/>
            <person name="Galperin M.Y."/>
            <person name="Jogler C."/>
        </authorList>
    </citation>
    <scope>NUCLEOTIDE SEQUENCE [LARGE SCALE GENOMIC DNA]</scope>
    <source>
        <strain evidence="1 2">Enr10</strain>
    </source>
</reference>
<gene>
    <name evidence="1" type="ORF">Enr10x_48230</name>
</gene>
<proteinExistence type="predicted"/>
<dbReference type="RefSeq" id="WP_145451539.1">
    <property type="nucleotide sequence ID" value="NZ_CP037421.1"/>
</dbReference>
<keyword evidence="2" id="KW-1185">Reference proteome</keyword>
<protein>
    <submittedName>
        <fullName evidence="1">Uncharacterized protein</fullName>
    </submittedName>
</protein>
<dbReference type="Proteomes" id="UP000315647">
    <property type="component" value="Chromosome"/>
</dbReference>
<sequence length="169" mass="19478">MNTENPQSAEVVRAIESLVPDDYGRMPIPCELDEELYEQIKLALICEPRSELLLNQFGFDSLLQFIERKSSECLREAEFEHCQQAAQALEVLLFQPDYDEHVIEVALALIQDSYQRLKPPRPGFNAGAIPLFCATWDRLNSQQTSEKQSGVHHFRLGEDQDGPRYTCYW</sequence>
<accession>A0A517QCY4</accession>
<name>A0A517QCY4_9PLAN</name>
<evidence type="ECO:0000313" key="2">
    <source>
        <dbReference type="Proteomes" id="UP000315647"/>
    </source>
</evidence>
<dbReference type="EMBL" id="CP037421">
    <property type="protein sequence ID" value="QDT29469.1"/>
    <property type="molecule type" value="Genomic_DNA"/>
</dbReference>